<protein>
    <recommendedName>
        <fullName evidence="5 6">Dephospho-CoA kinase</fullName>
        <ecNumber evidence="5 6">2.7.1.24</ecNumber>
    </recommendedName>
    <alternativeName>
        <fullName evidence="5">Dephosphocoenzyme A kinase</fullName>
    </alternativeName>
</protein>
<dbReference type="SUPFAM" id="SSF52540">
    <property type="entry name" value="P-loop containing nucleoside triphosphate hydrolases"/>
    <property type="match status" value="1"/>
</dbReference>
<evidence type="ECO:0000256" key="4">
    <source>
        <dbReference type="ARBA" id="ARBA00022993"/>
    </source>
</evidence>
<sequence>MLIVGLTGSIGMGKSTAAARFLERGIPVFDADREVHRLYAGPLADEIEQAFPGATTDGKVDRAKLSALLLGKPEKFADLERIVHPRIRAGERRFIQAEHAKGTPIAVLEVPLLFEAGGYGAVDVIVVVSADEATQRARVLSRPGMTESKFATIRSRQLSEEKKRALADFVVETAGTVESCNSQIDAVIDKLRGRDGDAFDRHWRD</sequence>
<comment type="subcellular location">
    <subcellularLocation>
        <location evidence="5">Cytoplasm</location>
    </subcellularLocation>
</comment>
<dbReference type="KEGG" id="hdn:Hden_3271"/>
<keyword evidence="5 7" id="KW-0418">Kinase</keyword>
<evidence type="ECO:0000313" key="7">
    <source>
        <dbReference type="EMBL" id="ADJ25064.1"/>
    </source>
</evidence>
<keyword evidence="2 5" id="KW-0547">Nucleotide-binding</keyword>
<dbReference type="GO" id="GO:0004140">
    <property type="term" value="F:dephospho-CoA kinase activity"/>
    <property type="evidence" value="ECO:0007669"/>
    <property type="project" value="UniProtKB-UniRule"/>
</dbReference>
<comment type="catalytic activity">
    <reaction evidence="5">
        <text>3'-dephospho-CoA + ATP = ADP + CoA + H(+)</text>
        <dbReference type="Rhea" id="RHEA:18245"/>
        <dbReference type="ChEBI" id="CHEBI:15378"/>
        <dbReference type="ChEBI" id="CHEBI:30616"/>
        <dbReference type="ChEBI" id="CHEBI:57287"/>
        <dbReference type="ChEBI" id="CHEBI:57328"/>
        <dbReference type="ChEBI" id="CHEBI:456216"/>
        <dbReference type="EC" id="2.7.1.24"/>
    </reaction>
</comment>
<dbReference type="UniPathway" id="UPA00241">
    <property type="reaction ID" value="UER00356"/>
</dbReference>
<keyword evidence="8" id="KW-1185">Reference proteome</keyword>
<evidence type="ECO:0000313" key="8">
    <source>
        <dbReference type="Proteomes" id="UP000002033"/>
    </source>
</evidence>
<dbReference type="RefSeq" id="WP_013217223.1">
    <property type="nucleotide sequence ID" value="NC_014313.1"/>
</dbReference>
<evidence type="ECO:0000256" key="2">
    <source>
        <dbReference type="ARBA" id="ARBA00022741"/>
    </source>
</evidence>
<dbReference type="GO" id="GO:0015937">
    <property type="term" value="P:coenzyme A biosynthetic process"/>
    <property type="evidence" value="ECO:0007669"/>
    <property type="project" value="UniProtKB-UniRule"/>
</dbReference>
<reference evidence="8" key="1">
    <citation type="journal article" date="2011" name="J. Bacteriol.">
        <title>Genome sequences of eight morphologically diverse alphaproteobacteria.</title>
        <authorList>
            <consortium name="US DOE Joint Genome Institute"/>
            <person name="Brown P.J."/>
            <person name="Kysela D.T."/>
            <person name="Buechlein A."/>
            <person name="Hemmerich C."/>
            <person name="Brun Y.V."/>
        </authorList>
    </citation>
    <scope>NUCLEOTIDE SEQUENCE [LARGE SCALE GENOMIC DNA]</scope>
    <source>
        <strain evidence="8">ATCC 51888 / DSM 1869 / NCIB 11706 / TK 0415</strain>
    </source>
</reference>
<dbReference type="GO" id="GO:0005524">
    <property type="term" value="F:ATP binding"/>
    <property type="evidence" value="ECO:0007669"/>
    <property type="project" value="UniProtKB-UniRule"/>
</dbReference>
<dbReference type="InterPro" id="IPR001977">
    <property type="entry name" value="Depp_CoAkinase"/>
</dbReference>
<keyword evidence="5" id="KW-0963">Cytoplasm</keyword>
<dbReference type="OrthoDB" id="9812943at2"/>
<evidence type="ECO:0000256" key="3">
    <source>
        <dbReference type="ARBA" id="ARBA00022840"/>
    </source>
</evidence>
<dbReference type="EMBL" id="CP002083">
    <property type="protein sequence ID" value="ADJ25064.1"/>
    <property type="molecule type" value="Genomic_DNA"/>
</dbReference>
<evidence type="ECO:0000256" key="1">
    <source>
        <dbReference type="ARBA" id="ARBA00009018"/>
    </source>
</evidence>
<keyword evidence="5 7" id="KW-0808">Transferase</keyword>
<dbReference type="PANTHER" id="PTHR10695">
    <property type="entry name" value="DEPHOSPHO-COA KINASE-RELATED"/>
    <property type="match status" value="1"/>
</dbReference>
<accession>D8JWV6</accession>
<dbReference type="PROSITE" id="PS51219">
    <property type="entry name" value="DPCK"/>
    <property type="match status" value="1"/>
</dbReference>
<gene>
    <name evidence="5" type="primary">coaE</name>
    <name evidence="7" type="ordered locus">Hden_3271</name>
</gene>
<dbReference type="GO" id="GO:0005737">
    <property type="term" value="C:cytoplasm"/>
    <property type="evidence" value="ECO:0007669"/>
    <property type="project" value="UniProtKB-SubCell"/>
</dbReference>
<dbReference type="PANTHER" id="PTHR10695:SF46">
    <property type="entry name" value="BIFUNCTIONAL COENZYME A SYNTHASE-RELATED"/>
    <property type="match status" value="1"/>
</dbReference>
<organism evidence="7 8">
    <name type="scientific">Hyphomicrobium denitrificans (strain ATCC 51888 / DSM 1869 / NCIMB 11706 / TK 0415)</name>
    <dbReference type="NCBI Taxonomy" id="582899"/>
    <lineage>
        <taxon>Bacteria</taxon>
        <taxon>Pseudomonadati</taxon>
        <taxon>Pseudomonadota</taxon>
        <taxon>Alphaproteobacteria</taxon>
        <taxon>Hyphomicrobiales</taxon>
        <taxon>Hyphomicrobiaceae</taxon>
        <taxon>Hyphomicrobium</taxon>
    </lineage>
</organism>
<name>D8JWV6_HYPDA</name>
<keyword evidence="4 5" id="KW-0173">Coenzyme A biosynthesis</keyword>
<evidence type="ECO:0000256" key="6">
    <source>
        <dbReference type="NCBIfam" id="TIGR00152"/>
    </source>
</evidence>
<dbReference type="NCBIfam" id="TIGR00152">
    <property type="entry name" value="dephospho-CoA kinase"/>
    <property type="match status" value="1"/>
</dbReference>
<dbReference type="HAMAP" id="MF_00376">
    <property type="entry name" value="Dephospho_CoA_kinase"/>
    <property type="match status" value="1"/>
</dbReference>
<dbReference type="STRING" id="582899.Hden_3271"/>
<comment type="similarity">
    <text evidence="1 5">Belongs to the CoaE family.</text>
</comment>
<comment type="function">
    <text evidence="5">Catalyzes the phosphorylation of the 3'-hydroxyl group of dephosphocoenzyme A to form coenzyme A.</text>
</comment>
<proteinExistence type="inferred from homology"/>
<dbReference type="Pfam" id="PF01121">
    <property type="entry name" value="CoaE"/>
    <property type="match status" value="1"/>
</dbReference>
<dbReference type="AlphaFoldDB" id="D8JWV6"/>
<evidence type="ECO:0000256" key="5">
    <source>
        <dbReference type="HAMAP-Rule" id="MF_00376"/>
    </source>
</evidence>
<dbReference type="CDD" id="cd02022">
    <property type="entry name" value="DPCK"/>
    <property type="match status" value="1"/>
</dbReference>
<dbReference type="InterPro" id="IPR027417">
    <property type="entry name" value="P-loop_NTPase"/>
</dbReference>
<dbReference type="HOGENOM" id="CLU_057180_3_0_5"/>
<feature type="binding site" evidence="5">
    <location>
        <begin position="11"/>
        <end position="16"/>
    </location>
    <ligand>
        <name>ATP</name>
        <dbReference type="ChEBI" id="CHEBI:30616"/>
    </ligand>
</feature>
<keyword evidence="3 5" id="KW-0067">ATP-binding</keyword>
<comment type="pathway">
    <text evidence="5">Cofactor biosynthesis; coenzyme A biosynthesis; CoA from (R)-pantothenate: step 5/5.</text>
</comment>
<dbReference type="Proteomes" id="UP000002033">
    <property type="component" value="Chromosome"/>
</dbReference>
<dbReference type="EC" id="2.7.1.24" evidence="5 6"/>
<dbReference type="eggNOG" id="COG0237">
    <property type="taxonomic scope" value="Bacteria"/>
</dbReference>
<dbReference type="Gene3D" id="3.40.50.300">
    <property type="entry name" value="P-loop containing nucleotide triphosphate hydrolases"/>
    <property type="match status" value="1"/>
</dbReference>